<keyword evidence="2" id="KW-1133">Transmembrane helix</keyword>
<dbReference type="Proteomes" id="UP000230750">
    <property type="component" value="Unassembled WGS sequence"/>
</dbReference>
<dbReference type="GO" id="GO:0016491">
    <property type="term" value="F:oxidoreductase activity"/>
    <property type="evidence" value="ECO:0007669"/>
    <property type="project" value="UniProtKB-KW"/>
</dbReference>
<reference evidence="3 4" key="1">
    <citation type="journal article" date="2017" name="PLoS Biol.">
        <title>The sea cucumber genome provides insights into morphological evolution and visceral regeneration.</title>
        <authorList>
            <person name="Zhang X."/>
            <person name="Sun L."/>
            <person name="Yuan J."/>
            <person name="Sun Y."/>
            <person name="Gao Y."/>
            <person name="Zhang L."/>
            <person name="Li S."/>
            <person name="Dai H."/>
            <person name="Hamel J.F."/>
            <person name="Liu C."/>
            <person name="Yu Y."/>
            <person name="Liu S."/>
            <person name="Lin W."/>
            <person name="Guo K."/>
            <person name="Jin S."/>
            <person name="Xu P."/>
            <person name="Storey K.B."/>
            <person name="Huan P."/>
            <person name="Zhang T."/>
            <person name="Zhou Y."/>
            <person name="Zhang J."/>
            <person name="Lin C."/>
            <person name="Li X."/>
            <person name="Xing L."/>
            <person name="Huo D."/>
            <person name="Sun M."/>
            <person name="Wang L."/>
            <person name="Mercier A."/>
            <person name="Li F."/>
            <person name="Yang H."/>
            <person name="Xiang J."/>
        </authorList>
    </citation>
    <scope>NUCLEOTIDE SEQUENCE [LARGE SCALE GENOMIC DNA]</scope>
    <source>
        <strain evidence="3">Shaxun</strain>
        <tissue evidence="3">Muscle</tissue>
    </source>
</reference>
<feature type="transmembrane region" description="Helical" evidence="2">
    <location>
        <begin position="6"/>
        <end position="25"/>
    </location>
</feature>
<name>A0A2G8KKJ1_STIJA</name>
<dbReference type="InterPro" id="IPR002347">
    <property type="entry name" value="SDR_fam"/>
</dbReference>
<dbReference type="AlphaFoldDB" id="A0A2G8KKJ1"/>
<dbReference type="Pfam" id="PF00106">
    <property type="entry name" value="adh_short"/>
    <property type="match status" value="1"/>
</dbReference>
<dbReference type="STRING" id="307972.A0A2G8KKJ1"/>
<organism evidence="3 4">
    <name type="scientific">Stichopus japonicus</name>
    <name type="common">Sea cucumber</name>
    <dbReference type="NCBI Taxonomy" id="307972"/>
    <lineage>
        <taxon>Eukaryota</taxon>
        <taxon>Metazoa</taxon>
        <taxon>Echinodermata</taxon>
        <taxon>Eleutherozoa</taxon>
        <taxon>Echinozoa</taxon>
        <taxon>Holothuroidea</taxon>
        <taxon>Aspidochirotacea</taxon>
        <taxon>Aspidochirotida</taxon>
        <taxon>Stichopodidae</taxon>
        <taxon>Apostichopus</taxon>
    </lineage>
</organism>
<proteinExistence type="predicted"/>
<dbReference type="InterPro" id="IPR020904">
    <property type="entry name" value="Sc_DH/Rdtase_CS"/>
</dbReference>
<keyword evidence="1" id="KW-0560">Oxidoreductase</keyword>
<dbReference type="EMBL" id="MRZV01000518">
    <property type="protein sequence ID" value="PIK48524.1"/>
    <property type="molecule type" value="Genomic_DNA"/>
</dbReference>
<keyword evidence="4" id="KW-1185">Reference proteome</keyword>
<dbReference type="PANTHER" id="PTHR44404">
    <property type="entry name" value="HYDROXYSTEROID DEHYDROGENASE 1M"/>
    <property type="match status" value="1"/>
</dbReference>
<evidence type="ECO:0008006" key="5">
    <source>
        <dbReference type="Google" id="ProtNLM"/>
    </source>
</evidence>
<protein>
    <recommendedName>
        <fullName evidence="5">Hydroxysteroid 11-beta-dehydrogenase 1-like protein</fullName>
    </recommendedName>
</protein>
<evidence type="ECO:0000256" key="1">
    <source>
        <dbReference type="ARBA" id="ARBA00023002"/>
    </source>
</evidence>
<dbReference type="PANTHER" id="PTHR44404:SF1">
    <property type="entry name" value="HYDROXYSTEROID 11-BETA-DEHYDROGENASE 1-LIKE PROTEIN"/>
    <property type="match status" value="1"/>
</dbReference>
<evidence type="ECO:0000313" key="3">
    <source>
        <dbReference type="EMBL" id="PIK48524.1"/>
    </source>
</evidence>
<keyword evidence="2" id="KW-0472">Membrane</keyword>
<keyword evidence="2" id="KW-0812">Transmembrane</keyword>
<gene>
    <name evidence="3" type="ORF">BSL78_14626</name>
</gene>
<comment type="caution">
    <text evidence="3">The sequence shown here is derived from an EMBL/GenBank/DDBJ whole genome shotgun (WGS) entry which is preliminary data.</text>
</comment>
<evidence type="ECO:0000256" key="2">
    <source>
        <dbReference type="SAM" id="Phobius"/>
    </source>
</evidence>
<dbReference type="InterPro" id="IPR036291">
    <property type="entry name" value="NAD(P)-bd_dom_sf"/>
</dbReference>
<accession>A0A2G8KKJ1</accession>
<dbReference type="SUPFAM" id="SSF51735">
    <property type="entry name" value="NAD(P)-binding Rossmann-fold domains"/>
    <property type="match status" value="1"/>
</dbReference>
<dbReference type="PRINTS" id="PR00081">
    <property type="entry name" value="GDHRDH"/>
</dbReference>
<sequence>MGFGGTIGIVTFFGLILAVYFRDTFDPDSIKGKRVVITGSSTGIGEQLAYEYSKLGARVLITARREKVLQEVVSKCKELGATEAFYIPLDMSNKSDTEKLIQEAETRFGGLDHLIMNHIASNYLQLWNGDWDRYQQVMDVNLRAYVSLATSATPLLNKSKGSIAVLSSVAGKIGVPFSALYSSSKFALSGFFNAYRLELGLQEMDISITEFIIGSIDTKNAKEYSKAVFDENIFSTSATDTAHRIMKGTQERERIVYYPAYAFAYTVFRDILPGMTDKLLLASIKTDAVETVSKKP</sequence>
<dbReference type="Gene3D" id="3.40.50.720">
    <property type="entry name" value="NAD(P)-binding Rossmann-like Domain"/>
    <property type="match status" value="1"/>
</dbReference>
<evidence type="ECO:0000313" key="4">
    <source>
        <dbReference type="Proteomes" id="UP000230750"/>
    </source>
</evidence>
<dbReference type="PROSITE" id="PS00061">
    <property type="entry name" value="ADH_SHORT"/>
    <property type="match status" value="1"/>
</dbReference>
<dbReference type="OrthoDB" id="1933717at2759"/>